<dbReference type="AlphaFoldDB" id="A0A815LZX6"/>
<sequence length="44" mass="5214">VAYVSIYISDRYQLSYRNQSSAHSPKYHAVDAHFHCYLPFHLLD</sequence>
<gene>
    <name evidence="1" type="ORF">SEV965_LOCUS32086</name>
</gene>
<evidence type="ECO:0000313" key="1">
    <source>
        <dbReference type="EMBL" id="CAF1416227.1"/>
    </source>
</evidence>
<name>A0A815LZX6_9BILA</name>
<proteinExistence type="predicted"/>
<comment type="caution">
    <text evidence="1">The sequence shown here is derived from an EMBL/GenBank/DDBJ whole genome shotgun (WGS) entry which is preliminary data.</text>
</comment>
<feature type="non-terminal residue" evidence="1">
    <location>
        <position position="1"/>
    </location>
</feature>
<dbReference type="EMBL" id="CAJNOU010003900">
    <property type="protein sequence ID" value="CAF1416227.1"/>
    <property type="molecule type" value="Genomic_DNA"/>
</dbReference>
<protein>
    <submittedName>
        <fullName evidence="1">Uncharacterized protein</fullName>
    </submittedName>
</protein>
<evidence type="ECO:0000313" key="2">
    <source>
        <dbReference type="Proteomes" id="UP000663889"/>
    </source>
</evidence>
<dbReference type="Proteomes" id="UP000663889">
    <property type="component" value="Unassembled WGS sequence"/>
</dbReference>
<accession>A0A815LZX6</accession>
<reference evidence="1" key="1">
    <citation type="submission" date="2021-02" db="EMBL/GenBank/DDBJ databases">
        <authorList>
            <person name="Nowell W R."/>
        </authorList>
    </citation>
    <scope>NUCLEOTIDE SEQUENCE</scope>
</reference>
<organism evidence="1 2">
    <name type="scientific">Rotaria sordida</name>
    <dbReference type="NCBI Taxonomy" id="392033"/>
    <lineage>
        <taxon>Eukaryota</taxon>
        <taxon>Metazoa</taxon>
        <taxon>Spiralia</taxon>
        <taxon>Gnathifera</taxon>
        <taxon>Rotifera</taxon>
        <taxon>Eurotatoria</taxon>
        <taxon>Bdelloidea</taxon>
        <taxon>Philodinida</taxon>
        <taxon>Philodinidae</taxon>
        <taxon>Rotaria</taxon>
    </lineage>
</organism>